<dbReference type="OrthoDB" id="5571448at2"/>
<evidence type="ECO:0000313" key="3">
    <source>
        <dbReference type="Proteomes" id="UP000077857"/>
    </source>
</evidence>
<evidence type="ECO:0000259" key="1">
    <source>
        <dbReference type="Pfam" id="PF12633"/>
    </source>
</evidence>
<dbReference type="RefSeq" id="WP_064042510.1">
    <property type="nucleotide sequence ID" value="NZ_LUUJ01000127.1"/>
</dbReference>
<sequence length="933" mass="105522">MTNRFLPIRLGAPGEEISKKDLHAVTQRFKYFNQQRLLHVQSLLQPRQQDFLKLLPLLFHQNHPLLPGFVSSETPAGIPDYAPSKQTVDVAKQFSKGFAYKRKALRQYPIHALFLMGSVGSMAFSKESDIDIWLCHAAGLAADELAELRQKAREVEKWAASLKIEVHFFLVDAEQFVRGENTPISKESSGETQHYLLLEEFYRTSIYVAGRTPVWWLVPPDQERHYGQYVQHLLENRFVAEAEVLDFGDLNHMPTAEFVSATLWHIFKSLTSPHKSLLKLLLMESYASEFPHPQWLCLALKQAVYRGDFSVESLDPYLLMYSKVDAYLQQGGSKQRLDLIRECFYMKIMAGSGPILENRVRQLRENFMQQVAGQWHWPDDLLDSLASQRYWDIKRANSEHAVIRDQLQQCLRMIIKFTGLPVDQAQRENRDLRLIGRKLRAALDQRPGKIEILTTRTAVHTTPDLLVAKETVVEDAAQVWRLYSDRNVAQQAAEHSAIKQGDSLLEILSWAVLNGLYKKTLNLQVAAVNLKLAGNDLYLLFNELHAFFQSRLPGGGDGGLEAFAAPNRLSASLLLVNLGESLAMDANSQQLVMSERSDPLSYGETRQCFVQAVHKLSVSSWGEVTLQHYAGLEGLLNCLLDIVHNSGAQIAADALRVLCYTPVRGRSIVLRTEALFNNLVKCFVAAGAGAQRYIIPAETGYSLFRFNNGRLGYFRLDNANQLIQELSKPQPEFSAVLFDAYVLEQTYIPVLYRHNLADMVQVFYHATSKHVAVYVLDEKGSLFVRQHANANPEHVLNHYSVFLGTLLAQAQLPEGIGVRFYEIQKNTAGVVSCQAVQVKVGASVFDLRVRIVGEAGGGVAVYCNERRFAIDGPDSFKEVRSNILGYRNSHDDYPFHITEIDAPYRVLGAEHSSDLQTLHFLNYKQKMEDKLNI</sequence>
<organism evidence="2 3">
    <name type="scientific">Methylomonas koyamae</name>
    <dbReference type="NCBI Taxonomy" id="702114"/>
    <lineage>
        <taxon>Bacteria</taxon>
        <taxon>Pseudomonadati</taxon>
        <taxon>Pseudomonadota</taxon>
        <taxon>Gammaproteobacteria</taxon>
        <taxon>Methylococcales</taxon>
        <taxon>Methylococcaceae</taxon>
        <taxon>Methylomonas</taxon>
    </lineage>
</organism>
<dbReference type="Pfam" id="PF12633">
    <property type="entry name" value="Adenyl_cycl_N"/>
    <property type="match status" value="1"/>
</dbReference>
<dbReference type="EMBL" id="LUUJ01000127">
    <property type="protein sequence ID" value="OAI10981.1"/>
    <property type="molecule type" value="Genomic_DNA"/>
</dbReference>
<feature type="domain" description="Adenylate cyclase class-I N-terminal" evidence="1">
    <location>
        <begin position="22"/>
        <end position="216"/>
    </location>
</feature>
<dbReference type="PANTHER" id="PTHR38760:SF1">
    <property type="entry name" value="ADENYLATE CYCLASE"/>
    <property type="match status" value="1"/>
</dbReference>
<dbReference type="InterPro" id="IPR024685">
    <property type="entry name" value="Adenylate_cyclase_1_N"/>
</dbReference>
<proteinExistence type="predicted"/>
<dbReference type="PANTHER" id="PTHR38760">
    <property type="entry name" value="ADENYLATE CYCLASE"/>
    <property type="match status" value="1"/>
</dbReference>
<dbReference type="InterPro" id="IPR000274">
    <property type="entry name" value="Adenylate_cyclase_1"/>
</dbReference>
<dbReference type="Proteomes" id="UP000077857">
    <property type="component" value="Unassembled WGS sequence"/>
</dbReference>
<dbReference type="GO" id="GO:0006171">
    <property type="term" value="P:cAMP biosynthetic process"/>
    <property type="evidence" value="ECO:0007669"/>
    <property type="project" value="InterPro"/>
</dbReference>
<dbReference type="AlphaFoldDB" id="A0A177MZE2"/>
<reference evidence="2 3" key="1">
    <citation type="submission" date="2016-03" db="EMBL/GenBank/DDBJ databases">
        <authorList>
            <person name="Ploux O."/>
        </authorList>
    </citation>
    <scope>NUCLEOTIDE SEQUENCE [LARGE SCALE GENOMIC DNA]</scope>
    <source>
        <strain evidence="2 3">R-45378</strain>
    </source>
</reference>
<evidence type="ECO:0000313" key="2">
    <source>
        <dbReference type="EMBL" id="OAI10981.1"/>
    </source>
</evidence>
<gene>
    <name evidence="2" type="ORF">A1507_21215</name>
</gene>
<dbReference type="GO" id="GO:0004016">
    <property type="term" value="F:adenylate cyclase activity"/>
    <property type="evidence" value="ECO:0007669"/>
    <property type="project" value="InterPro"/>
</dbReference>
<dbReference type="Pfam" id="PF01295">
    <property type="entry name" value="Adenylate_cycl"/>
    <property type="match status" value="1"/>
</dbReference>
<name>A0A177MZE2_9GAMM</name>
<dbReference type="PIRSF" id="PIRSF001444">
    <property type="entry name" value="Adenylate_cycl"/>
    <property type="match status" value="1"/>
</dbReference>
<protein>
    <submittedName>
        <fullName evidence="2">Adenylate cyclase</fullName>
    </submittedName>
</protein>
<accession>A0A177MZE2</accession>
<comment type="caution">
    <text evidence="2">The sequence shown here is derived from an EMBL/GenBank/DDBJ whole genome shotgun (WGS) entry which is preliminary data.</text>
</comment>